<gene>
    <name evidence="1" type="ORF">EPR50_G00010320</name>
</gene>
<keyword evidence="2" id="KW-1185">Reference proteome</keyword>
<accession>A0A484DMB3</accession>
<proteinExistence type="predicted"/>
<name>A0A484DMB3_PERFV</name>
<sequence length="71" mass="8284">MSATHLSRLLTGQMRRKPFLPKPKWMPVVLKKLKTGLFQYQSHHDTSHITNKSFSQTSRMSFCVHKRVGTE</sequence>
<evidence type="ECO:0000313" key="1">
    <source>
        <dbReference type="EMBL" id="TDH15587.1"/>
    </source>
</evidence>
<evidence type="ECO:0000313" key="2">
    <source>
        <dbReference type="Proteomes" id="UP000295070"/>
    </source>
</evidence>
<dbReference type="EMBL" id="SCKG01000002">
    <property type="protein sequence ID" value="TDH15587.1"/>
    <property type="molecule type" value="Genomic_DNA"/>
</dbReference>
<organism evidence="1 2">
    <name type="scientific">Perca flavescens</name>
    <name type="common">American yellow perch</name>
    <name type="synonym">Morone flavescens</name>
    <dbReference type="NCBI Taxonomy" id="8167"/>
    <lineage>
        <taxon>Eukaryota</taxon>
        <taxon>Metazoa</taxon>
        <taxon>Chordata</taxon>
        <taxon>Craniata</taxon>
        <taxon>Vertebrata</taxon>
        <taxon>Euteleostomi</taxon>
        <taxon>Actinopterygii</taxon>
        <taxon>Neopterygii</taxon>
        <taxon>Teleostei</taxon>
        <taxon>Neoteleostei</taxon>
        <taxon>Acanthomorphata</taxon>
        <taxon>Eupercaria</taxon>
        <taxon>Perciformes</taxon>
        <taxon>Percoidei</taxon>
        <taxon>Percidae</taxon>
        <taxon>Percinae</taxon>
        <taxon>Perca</taxon>
    </lineage>
</organism>
<protein>
    <submittedName>
        <fullName evidence="1">Uncharacterized protein</fullName>
    </submittedName>
</protein>
<comment type="caution">
    <text evidence="1">The sequence shown here is derived from an EMBL/GenBank/DDBJ whole genome shotgun (WGS) entry which is preliminary data.</text>
</comment>
<dbReference type="Proteomes" id="UP000295070">
    <property type="component" value="Chromosome 2"/>
</dbReference>
<reference evidence="1 2" key="1">
    <citation type="submission" date="2019-01" db="EMBL/GenBank/DDBJ databases">
        <title>A chromosome-scale genome assembly of the yellow perch, Perca flavescens.</title>
        <authorList>
            <person name="Feron R."/>
            <person name="Morvezen R."/>
            <person name="Bestin A."/>
            <person name="Haffray P."/>
            <person name="Klopp C."/>
            <person name="Zahm M."/>
            <person name="Cabau C."/>
            <person name="Roques C."/>
            <person name="Donnadieu C."/>
            <person name="Bouchez O."/>
            <person name="Christie M."/>
            <person name="Larson W."/>
            <person name="Guiguen Y."/>
        </authorList>
    </citation>
    <scope>NUCLEOTIDE SEQUENCE [LARGE SCALE GENOMIC DNA]</scope>
    <source>
        <strain evidence="1">YP-PL-M2</strain>
        <tissue evidence="1">Blood</tissue>
    </source>
</reference>
<dbReference type="AlphaFoldDB" id="A0A484DMB3"/>